<name>A0A4R6ASA9_9RHOB</name>
<comment type="similarity">
    <text evidence="1">Belongs to the FliN/MopA/SpaO family.</text>
</comment>
<evidence type="ECO:0000256" key="1">
    <source>
        <dbReference type="ARBA" id="ARBA00009226"/>
    </source>
</evidence>
<dbReference type="PRINTS" id="PR00956">
    <property type="entry name" value="FLGMOTORFLIN"/>
</dbReference>
<proteinExistence type="inferred from homology"/>
<dbReference type="GO" id="GO:0006935">
    <property type="term" value="P:chemotaxis"/>
    <property type="evidence" value="ECO:0007669"/>
    <property type="project" value="InterPro"/>
</dbReference>
<dbReference type="InterPro" id="IPR001172">
    <property type="entry name" value="FliN_T3SS_HrcQb"/>
</dbReference>
<protein>
    <submittedName>
        <fullName evidence="3">FliM/FliN family flagellar motor switch protein</fullName>
    </submittedName>
</protein>
<dbReference type="OrthoDB" id="9790303at2"/>
<dbReference type="Pfam" id="PF01052">
    <property type="entry name" value="FliMN_C"/>
    <property type="match status" value="1"/>
</dbReference>
<gene>
    <name evidence="3" type="ORF">E2L05_11930</name>
</gene>
<comment type="caution">
    <text evidence="3">The sequence shown here is derived from an EMBL/GenBank/DDBJ whole genome shotgun (WGS) entry which is preliminary data.</text>
</comment>
<keyword evidence="3" id="KW-0966">Cell projection</keyword>
<dbReference type="GO" id="GO:0071973">
    <property type="term" value="P:bacterial-type flagellum-dependent cell motility"/>
    <property type="evidence" value="ECO:0007669"/>
    <property type="project" value="InterPro"/>
</dbReference>
<keyword evidence="3" id="KW-0969">Cilium</keyword>
<dbReference type="GO" id="GO:0003774">
    <property type="term" value="F:cytoskeletal motor activity"/>
    <property type="evidence" value="ECO:0007669"/>
    <property type="project" value="InterPro"/>
</dbReference>
<reference evidence="3 4" key="1">
    <citation type="submission" date="2019-03" db="EMBL/GenBank/DDBJ databases">
        <title>Rhodobacteraceae bacterium SM1902, a new member of the family Rhodobacteraceae isolated from Yantai.</title>
        <authorList>
            <person name="Sun Y."/>
        </authorList>
    </citation>
    <scope>NUCLEOTIDE SEQUENCE [LARGE SCALE GENOMIC DNA]</scope>
    <source>
        <strain evidence="3 4">SM1902</strain>
    </source>
</reference>
<dbReference type="AlphaFoldDB" id="A0A4R6ASA9"/>
<evidence type="ECO:0000313" key="4">
    <source>
        <dbReference type="Proteomes" id="UP000294562"/>
    </source>
</evidence>
<organism evidence="3 4">
    <name type="scientific">Meridianimarinicoccus aquatilis</name>
    <dbReference type="NCBI Taxonomy" id="2552766"/>
    <lineage>
        <taxon>Bacteria</taxon>
        <taxon>Pseudomonadati</taxon>
        <taxon>Pseudomonadota</taxon>
        <taxon>Alphaproteobacteria</taxon>
        <taxon>Rhodobacterales</taxon>
        <taxon>Paracoccaceae</taxon>
        <taxon>Meridianimarinicoccus</taxon>
    </lineage>
</organism>
<dbReference type="InterPro" id="IPR036429">
    <property type="entry name" value="SpoA-like_sf"/>
</dbReference>
<feature type="domain" description="Flagellar motor switch protein FliN-like C-terminal" evidence="2">
    <location>
        <begin position="14"/>
        <end position="85"/>
    </location>
</feature>
<dbReference type="EMBL" id="SMZO01000025">
    <property type="protein sequence ID" value="TDL87030.1"/>
    <property type="molecule type" value="Genomic_DNA"/>
</dbReference>
<evidence type="ECO:0000313" key="3">
    <source>
        <dbReference type="EMBL" id="TDL87030.1"/>
    </source>
</evidence>
<keyword evidence="3" id="KW-0282">Flagellum</keyword>
<accession>A0A4R6ASA9</accession>
<dbReference type="SUPFAM" id="SSF101801">
    <property type="entry name" value="Surface presentation of antigens (SPOA)"/>
    <property type="match status" value="1"/>
</dbReference>
<dbReference type="InterPro" id="IPR001543">
    <property type="entry name" value="FliN-like_C"/>
</dbReference>
<dbReference type="Proteomes" id="UP000294562">
    <property type="component" value="Unassembled WGS sequence"/>
</dbReference>
<keyword evidence="4" id="KW-1185">Reference proteome</keyword>
<sequence length="92" mass="9820">MDAIAADSVNNSFSKLPIEVRVTVGRARPTIDELLSMSVDSVLTLDRSLSDPVELFVGEKLIAKGVLEELGGNGVGQLAVRLLEVANDNEQL</sequence>
<dbReference type="GO" id="GO:0009425">
    <property type="term" value="C:bacterial-type flagellum basal body"/>
    <property type="evidence" value="ECO:0007669"/>
    <property type="project" value="InterPro"/>
</dbReference>
<dbReference type="Gene3D" id="2.30.330.10">
    <property type="entry name" value="SpoA-like"/>
    <property type="match status" value="1"/>
</dbReference>
<evidence type="ECO:0000259" key="2">
    <source>
        <dbReference type="Pfam" id="PF01052"/>
    </source>
</evidence>